<organism evidence="8 9">
    <name type="scientific">Methanomethylovorans hollandica (strain DSM 15978 / NBRC 107637 / DMS1)</name>
    <dbReference type="NCBI Taxonomy" id="867904"/>
    <lineage>
        <taxon>Archaea</taxon>
        <taxon>Methanobacteriati</taxon>
        <taxon>Methanobacteriota</taxon>
        <taxon>Stenosarchaea group</taxon>
        <taxon>Methanomicrobia</taxon>
        <taxon>Methanosarcinales</taxon>
        <taxon>Methanosarcinaceae</taxon>
        <taxon>Methanomethylovorans</taxon>
    </lineage>
</organism>
<dbReference type="InterPro" id="IPR015421">
    <property type="entry name" value="PyrdxlP-dep_Trfase_major"/>
</dbReference>
<dbReference type="GO" id="GO:0004068">
    <property type="term" value="F:aspartate 1-decarboxylase activity"/>
    <property type="evidence" value="ECO:0007669"/>
    <property type="project" value="UniProtKB-UniRule"/>
</dbReference>
<dbReference type="HAMAP" id="MF_01610">
    <property type="entry name" value="MfnA_decarbox"/>
    <property type="match status" value="1"/>
</dbReference>
<sequence length="387" mass="42675">MQEYGQNWEDIESALQQAKSKDISYEKVLSSMCTYPHPVAVEAHRIFIESNMGDYGLFMGTYELEKSVLTMLGDLLHNSHPYGYLTTGGTESNIQAVRAMRNACTSIKDPNIIVSGSAHFSFDKIADILKINVRKARILPDLVVDTEDVLSLIDKNTVGLVGIAGSTEFGQVDPISELSKIAIDNDLPLHIDAAFGGFLLPFLPNHVPFDFSLPGVTSIAIDPHKMGLSTIPSGALLFREEKMMELLKVDTPYLTISSQCTLTGTRSGASVASTYAVMKHLGKEGYQQVVNKCMKLTNLLLDETKNIGVKPVIDPVMNIVALSVEEPKKIRTELATQFGWQVSVTKQPSSIRLVVMPHMTEENILAFVRDLKTVIQQLQSSEINMQE</sequence>
<dbReference type="GO" id="GO:0015937">
    <property type="term" value="P:coenzyme A biosynthetic process"/>
    <property type="evidence" value="ECO:0007669"/>
    <property type="project" value="UniProtKB-UniRule"/>
</dbReference>
<comment type="catalytic activity">
    <reaction evidence="6">
        <text>L-tyrosine + H(+) = tyramine + CO2</text>
        <dbReference type="Rhea" id="RHEA:14345"/>
        <dbReference type="ChEBI" id="CHEBI:15378"/>
        <dbReference type="ChEBI" id="CHEBI:16526"/>
        <dbReference type="ChEBI" id="CHEBI:58315"/>
        <dbReference type="ChEBI" id="CHEBI:327995"/>
        <dbReference type="EC" id="4.1.1.25"/>
    </reaction>
</comment>
<feature type="modified residue" description="N6-(pyridoxal phosphate)lysine" evidence="6 7">
    <location>
        <position position="225"/>
    </location>
</feature>
<dbReference type="SUPFAM" id="SSF53383">
    <property type="entry name" value="PLP-dependent transferases"/>
    <property type="match status" value="1"/>
</dbReference>
<comment type="catalytic activity">
    <reaction evidence="6">
        <text>L-aspartate + H(+) = beta-alanine + CO2</text>
        <dbReference type="Rhea" id="RHEA:19497"/>
        <dbReference type="ChEBI" id="CHEBI:15378"/>
        <dbReference type="ChEBI" id="CHEBI:16526"/>
        <dbReference type="ChEBI" id="CHEBI:29991"/>
        <dbReference type="ChEBI" id="CHEBI:57966"/>
        <dbReference type="EC" id="4.1.1.11"/>
    </reaction>
</comment>
<dbReference type="Pfam" id="PF00282">
    <property type="entry name" value="Pyridoxal_deC"/>
    <property type="match status" value="1"/>
</dbReference>
<keyword evidence="9" id="KW-1185">Reference proteome</keyword>
<evidence type="ECO:0000313" key="8">
    <source>
        <dbReference type="EMBL" id="AGB50601.1"/>
    </source>
</evidence>
<dbReference type="STRING" id="867904.Metho_2460"/>
<dbReference type="EC" id="4.1.1.25" evidence="6"/>
<dbReference type="InterPro" id="IPR015424">
    <property type="entry name" value="PyrdxlP-dep_Trfase"/>
</dbReference>
<comment type="similarity">
    <text evidence="6">Belongs to the group II decarboxylase family. MfnA subfamily.</text>
</comment>
<dbReference type="EMBL" id="CP003362">
    <property type="protein sequence ID" value="AGB50601.1"/>
    <property type="molecule type" value="Genomic_DNA"/>
</dbReference>
<dbReference type="PANTHER" id="PTHR42735:SF6">
    <property type="entry name" value="SPHINGOSINE-1-PHOSPHATE LYASE 1"/>
    <property type="match status" value="1"/>
</dbReference>
<evidence type="ECO:0000256" key="5">
    <source>
        <dbReference type="ARBA" id="ARBA00038302"/>
    </source>
</evidence>
<evidence type="ECO:0000256" key="2">
    <source>
        <dbReference type="ARBA" id="ARBA00022793"/>
    </source>
</evidence>
<dbReference type="InterPro" id="IPR002129">
    <property type="entry name" value="PyrdxlP-dep_de-COase"/>
</dbReference>
<comment type="function">
    <text evidence="6">Catalyzes the decarboxylation of L-tyrosine to produce tyramine for methanofuran biosynthesis. Can also catalyze the decarboxylation of L-aspartate to produce beta-alanine for coenzyme A (CoA) biosynthesis.</text>
</comment>
<dbReference type="AlphaFoldDB" id="L0KZR1"/>
<dbReference type="EC" id="4.1.1.11" evidence="6"/>
<keyword evidence="4 6" id="KW-0456">Lyase</keyword>
<dbReference type="InterPro" id="IPR050477">
    <property type="entry name" value="GrpII_AminoAcid_Decarb"/>
</dbReference>
<evidence type="ECO:0000256" key="7">
    <source>
        <dbReference type="PIRSR" id="PIRSR602129-50"/>
    </source>
</evidence>
<dbReference type="OrthoDB" id="56891at2157"/>
<dbReference type="RefSeq" id="WP_015325766.1">
    <property type="nucleotide sequence ID" value="NC_019977.1"/>
</dbReference>
<dbReference type="Gene3D" id="3.90.1150.10">
    <property type="entry name" value="Aspartate Aminotransferase, domain 1"/>
    <property type="match status" value="1"/>
</dbReference>
<name>L0KZR1_METHD</name>
<evidence type="ECO:0000256" key="4">
    <source>
        <dbReference type="ARBA" id="ARBA00023239"/>
    </source>
</evidence>
<evidence type="ECO:0000256" key="1">
    <source>
        <dbReference type="ARBA" id="ARBA00001933"/>
    </source>
</evidence>
<accession>L0KZR1</accession>
<dbReference type="InterPro" id="IPR015422">
    <property type="entry name" value="PyrdxlP-dep_Trfase_small"/>
</dbReference>
<dbReference type="GO" id="GO:0030170">
    <property type="term" value="F:pyridoxal phosphate binding"/>
    <property type="evidence" value="ECO:0007669"/>
    <property type="project" value="UniProtKB-UniRule"/>
</dbReference>
<proteinExistence type="inferred from homology"/>
<dbReference type="InterPro" id="IPR020931">
    <property type="entry name" value="MfnA"/>
</dbReference>
<comment type="pathway">
    <text evidence="6">Cofactor biosynthesis; coenzyme A biosynthesis.</text>
</comment>
<dbReference type="PANTHER" id="PTHR42735">
    <property type="match status" value="1"/>
</dbReference>
<dbReference type="GeneID" id="14408539"/>
<dbReference type="UniPathway" id="UPA00080"/>
<dbReference type="Proteomes" id="UP000010866">
    <property type="component" value="Chromosome"/>
</dbReference>
<dbReference type="GO" id="GO:0004837">
    <property type="term" value="F:tyrosine decarboxylase activity"/>
    <property type="evidence" value="ECO:0007669"/>
    <property type="project" value="UniProtKB-UniRule"/>
</dbReference>
<dbReference type="NCBIfam" id="TIGR03812">
    <property type="entry name" value="tyr_de_CO2_Arch"/>
    <property type="match status" value="1"/>
</dbReference>
<dbReference type="KEGG" id="mhz:Metho_2460"/>
<dbReference type="HOGENOM" id="CLU_028929_2_1_2"/>
<dbReference type="UniPathway" id="UPA00241"/>
<comment type="pathway">
    <text evidence="6">Cofactor biosynthesis; methanofuran biosynthesis.</text>
</comment>
<evidence type="ECO:0000256" key="6">
    <source>
        <dbReference type="HAMAP-Rule" id="MF_01610"/>
    </source>
</evidence>
<evidence type="ECO:0000313" key="9">
    <source>
        <dbReference type="Proteomes" id="UP000010866"/>
    </source>
</evidence>
<dbReference type="GO" id="GO:2001120">
    <property type="term" value="P:methanofuran biosynthetic process"/>
    <property type="evidence" value="ECO:0007669"/>
    <property type="project" value="UniProtKB-UniRule"/>
</dbReference>
<gene>
    <name evidence="6" type="primary">mfnA</name>
    <name evidence="8" type="ordered locus">Metho_2460</name>
</gene>
<keyword evidence="3 6" id="KW-0663">Pyridoxal phosphate</keyword>
<protein>
    <recommendedName>
        <fullName evidence="6">Probable L-tyrosine/L-aspartate decarboxylase</fullName>
        <shortName evidence="6">TDC/ADC</shortName>
        <ecNumber evidence="6">4.1.1.11</ecNumber>
        <ecNumber evidence="6">4.1.1.25</ecNumber>
    </recommendedName>
</protein>
<keyword evidence="2 6" id="KW-0210">Decarboxylase</keyword>
<dbReference type="GO" id="GO:0019752">
    <property type="term" value="P:carboxylic acid metabolic process"/>
    <property type="evidence" value="ECO:0007669"/>
    <property type="project" value="InterPro"/>
</dbReference>
<dbReference type="Gene3D" id="3.40.640.10">
    <property type="entry name" value="Type I PLP-dependent aspartate aminotransferase-like (Major domain)"/>
    <property type="match status" value="1"/>
</dbReference>
<comment type="similarity">
    <text evidence="5">Belongs to the group II decarboxylase family. Sphingosine-1-phosphate lyase subfamily.</text>
</comment>
<comment type="cofactor">
    <cofactor evidence="1 6 7">
        <name>pyridoxal 5'-phosphate</name>
        <dbReference type="ChEBI" id="CHEBI:597326"/>
    </cofactor>
</comment>
<evidence type="ECO:0000256" key="3">
    <source>
        <dbReference type="ARBA" id="ARBA00022898"/>
    </source>
</evidence>
<reference evidence="9" key="1">
    <citation type="submission" date="2012-02" db="EMBL/GenBank/DDBJ databases">
        <title>Complete sequence of chromosome of Methanomethylovorans hollandica DSM 15978.</title>
        <authorList>
            <person name="Lucas S."/>
            <person name="Copeland A."/>
            <person name="Lapidus A."/>
            <person name="Glavina del Rio T."/>
            <person name="Dalin E."/>
            <person name="Tice H."/>
            <person name="Bruce D."/>
            <person name="Goodwin L."/>
            <person name="Pitluck S."/>
            <person name="Peters L."/>
            <person name="Mikhailova N."/>
            <person name="Held B."/>
            <person name="Kyrpides N."/>
            <person name="Mavromatis K."/>
            <person name="Ivanova N."/>
            <person name="Brettin T."/>
            <person name="Detter J.C."/>
            <person name="Han C."/>
            <person name="Larimer F."/>
            <person name="Land M."/>
            <person name="Hauser L."/>
            <person name="Markowitz V."/>
            <person name="Cheng J.-F."/>
            <person name="Hugenholtz P."/>
            <person name="Woyke T."/>
            <person name="Wu D."/>
            <person name="Spring S."/>
            <person name="Schroeder M."/>
            <person name="Brambilla E."/>
            <person name="Klenk H.-P."/>
            <person name="Eisen J.A."/>
        </authorList>
    </citation>
    <scope>NUCLEOTIDE SEQUENCE [LARGE SCALE GENOMIC DNA]</scope>
    <source>
        <strain evidence="9">DSM 15978 / NBRC 107637 / DMS1</strain>
    </source>
</reference>